<sequence>MKNCPCGKELSYEECCKPYILGEKTPVTAEDMMRSRYTAYVVGEVDYVYNTHNPKTRGTLSKEEIKHWSESTEWNKLEIIETVDGGADDSEGIVEFKGYYSEEGETLFHHERSVFKKIDGEWMYDSALSTQKTIKKEVKIGRNDPCPCGSGKKYKKCCGKN</sequence>
<organism evidence="2 3">
    <name type="scientific">Psychrilyobacter piezotolerans</name>
    <dbReference type="NCBI Taxonomy" id="2293438"/>
    <lineage>
        <taxon>Bacteria</taxon>
        <taxon>Fusobacteriati</taxon>
        <taxon>Fusobacteriota</taxon>
        <taxon>Fusobacteriia</taxon>
        <taxon>Fusobacteriales</taxon>
        <taxon>Fusobacteriaceae</taxon>
        <taxon>Psychrilyobacter</taxon>
    </lineage>
</organism>
<dbReference type="SUPFAM" id="SSF54427">
    <property type="entry name" value="NTF2-like"/>
    <property type="match status" value="1"/>
</dbReference>
<dbReference type="NCBIfam" id="NF002486">
    <property type="entry name" value="PRK01752.1"/>
    <property type="match status" value="1"/>
</dbReference>
<reference evidence="2 3" key="1">
    <citation type="submission" date="2018-08" db="EMBL/GenBank/DDBJ databases">
        <title>Draft genome sequence of Psychrilyobacter sp. strain SD5 isolated from Black Sea water.</title>
        <authorList>
            <person name="Yadav S."/>
            <person name="Villanueva L."/>
            <person name="Damste J.S.S."/>
        </authorList>
    </citation>
    <scope>NUCLEOTIDE SEQUENCE [LARGE SCALE GENOMIC DNA]</scope>
    <source>
        <strain evidence="2 3">SD5</strain>
    </source>
</reference>
<feature type="domain" description="YchJ-like middle NTF2-like" evidence="1">
    <location>
        <begin position="28"/>
        <end position="125"/>
    </location>
</feature>
<dbReference type="NCBIfam" id="NF002449">
    <property type="entry name" value="PRK01617.1"/>
    <property type="match status" value="1"/>
</dbReference>
<gene>
    <name evidence="2" type="ORF">DYH56_05445</name>
</gene>
<proteinExistence type="predicted"/>
<dbReference type="SUPFAM" id="SSF103642">
    <property type="entry name" value="Sec-C motif"/>
    <property type="match status" value="1"/>
</dbReference>
<dbReference type="Gene3D" id="3.10.450.50">
    <property type="match status" value="1"/>
</dbReference>
<dbReference type="InterPro" id="IPR048469">
    <property type="entry name" value="YchJ-like_M"/>
</dbReference>
<dbReference type="Pfam" id="PF17775">
    <property type="entry name" value="YchJ_M-like"/>
    <property type="match status" value="1"/>
</dbReference>
<dbReference type="Proteomes" id="UP000263486">
    <property type="component" value="Unassembled WGS sequence"/>
</dbReference>
<dbReference type="InterPro" id="IPR004027">
    <property type="entry name" value="SEC_C_motif"/>
</dbReference>
<dbReference type="InterPro" id="IPR032710">
    <property type="entry name" value="NTF2-like_dom_sf"/>
</dbReference>
<accession>A0ABX9KI68</accession>
<dbReference type="RefSeq" id="WP_114641855.1">
    <property type="nucleotide sequence ID" value="NZ_JAACIO010000006.1"/>
</dbReference>
<dbReference type="PANTHER" id="PTHR33747">
    <property type="entry name" value="UPF0225 PROTEIN SCO1677"/>
    <property type="match status" value="1"/>
</dbReference>
<comment type="caution">
    <text evidence="2">The sequence shown here is derived from an EMBL/GenBank/DDBJ whole genome shotgun (WGS) entry which is preliminary data.</text>
</comment>
<evidence type="ECO:0000259" key="1">
    <source>
        <dbReference type="Pfam" id="PF17775"/>
    </source>
</evidence>
<protein>
    <submittedName>
        <fullName evidence="2">YchJ family protein</fullName>
    </submittedName>
</protein>
<dbReference type="Pfam" id="PF02810">
    <property type="entry name" value="SEC-C"/>
    <property type="match status" value="1"/>
</dbReference>
<dbReference type="EMBL" id="QUAJ01000007">
    <property type="protein sequence ID" value="REI41859.1"/>
    <property type="molecule type" value="Genomic_DNA"/>
</dbReference>
<evidence type="ECO:0000313" key="3">
    <source>
        <dbReference type="Proteomes" id="UP000263486"/>
    </source>
</evidence>
<dbReference type="PANTHER" id="PTHR33747:SF1">
    <property type="entry name" value="ADENYLATE CYCLASE-ASSOCIATED CAP C-TERMINAL DOMAIN-CONTAINING PROTEIN"/>
    <property type="match status" value="1"/>
</dbReference>
<name>A0ABX9KI68_9FUSO</name>
<evidence type="ECO:0000313" key="2">
    <source>
        <dbReference type="EMBL" id="REI41859.1"/>
    </source>
</evidence>
<keyword evidence="3" id="KW-1185">Reference proteome</keyword>